<feature type="transmembrane region" description="Helical" evidence="6">
    <location>
        <begin position="249"/>
        <end position="273"/>
    </location>
</feature>
<dbReference type="PRINTS" id="PR00259">
    <property type="entry name" value="TMFOUR"/>
</dbReference>
<dbReference type="PANTHER" id="PTHR19282:SF534">
    <property type="entry name" value="TETRASPANIN FAMILY-RELATED"/>
    <property type="match status" value="1"/>
</dbReference>
<dbReference type="InterPro" id="IPR018499">
    <property type="entry name" value="Tetraspanin/Peripherin"/>
</dbReference>
<protein>
    <recommendedName>
        <fullName evidence="9">Tetraspanin</fullName>
    </recommendedName>
</protein>
<evidence type="ECO:0000256" key="3">
    <source>
        <dbReference type="ARBA" id="ARBA00022692"/>
    </source>
</evidence>
<evidence type="ECO:0000256" key="6">
    <source>
        <dbReference type="SAM" id="Phobius"/>
    </source>
</evidence>
<name>A0AAV2T2G2_CALDB</name>
<evidence type="ECO:0000313" key="8">
    <source>
        <dbReference type="Proteomes" id="UP001497525"/>
    </source>
</evidence>
<organism evidence="7 8">
    <name type="scientific">Calicophoron daubneyi</name>
    <name type="common">Rumen fluke</name>
    <name type="synonym">Paramphistomum daubneyi</name>
    <dbReference type="NCBI Taxonomy" id="300641"/>
    <lineage>
        <taxon>Eukaryota</taxon>
        <taxon>Metazoa</taxon>
        <taxon>Spiralia</taxon>
        <taxon>Lophotrochozoa</taxon>
        <taxon>Platyhelminthes</taxon>
        <taxon>Trematoda</taxon>
        <taxon>Digenea</taxon>
        <taxon>Plagiorchiida</taxon>
        <taxon>Pronocephalata</taxon>
        <taxon>Paramphistomoidea</taxon>
        <taxon>Paramphistomidae</taxon>
        <taxon>Calicophoron</taxon>
    </lineage>
</organism>
<dbReference type="Proteomes" id="UP001497525">
    <property type="component" value="Unassembled WGS sequence"/>
</dbReference>
<evidence type="ECO:0000256" key="4">
    <source>
        <dbReference type="ARBA" id="ARBA00022989"/>
    </source>
</evidence>
<feature type="transmembrane region" description="Helical" evidence="6">
    <location>
        <begin position="59"/>
        <end position="79"/>
    </location>
</feature>
<dbReference type="EMBL" id="CAXLJL010000058">
    <property type="protein sequence ID" value="CAL5130216.1"/>
    <property type="molecule type" value="Genomic_DNA"/>
</dbReference>
<reference evidence="7" key="1">
    <citation type="submission" date="2024-06" db="EMBL/GenBank/DDBJ databases">
        <authorList>
            <person name="Liu X."/>
            <person name="Lenzi L."/>
            <person name="Haldenby T S."/>
            <person name="Uol C."/>
        </authorList>
    </citation>
    <scope>NUCLEOTIDE SEQUENCE</scope>
</reference>
<comment type="caution">
    <text evidence="7">The sequence shown here is derived from an EMBL/GenBank/DDBJ whole genome shotgun (WGS) entry which is preliminary data.</text>
</comment>
<dbReference type="PROSITE" id="PS51257">
    <property type="entry name" value="PROKAR_LIPOPROTEIN"/>
    <property type="match status" value="1"/>
</dbReference>
<keyword evidence="5 6" id="KW-0472">Membrane</keyword>
<feature type="transmembrane region" description="Helical" evidence="6">
    <location>
        <begin position="91"/>
        <end position="117"/>
    </location>
</feature>
<sequence>MCVEKFIVSCTKILLIALNLFFVLLGLLAIGFSCWALLAPKDFSVISGPESKKHSWPELVHFCACIVLTVGGILVLLASTACSGAALENRCLLVTFFTLLCGILTGCMVAGVLIATFRNELFTLAVNRMSIGVQHEYGVSPFWTELMDLLQSKLFCCAVDNQQADLYTRSAWYQSQQGASDSLGAQSTFVNDKMTNNVPASCCLLTMDGSDYMNLTACQTDVPNAKTNRFLSPYGCAPALVTLLQSSKITLAIVLTSMILLLIGELVLTIILLRSYTADEYFTISPSHNL</sequence>
<evidence type="ECO:0000256" key="2">
    <source>
        <dbReference type="ARBA" id="ARBA00006840"/>
    </source>
</evidence>
<evidence type="ECO:0000256" key="1">
    <source>
        <dbReference type="ARBA" id="ARBA00004141"/>
    </source>
</evidence>
<accession>A0AAV2T2G2</accession>
<dbReference type="PANTHER" id="PTHR19282">
    <property type="entry name" value="TETRASPANIN"/>
    <property type="match status" value="1"/>
</dbReference>
<proteinExistence type="inferred from homology"/>
<dbReference type="GO" id="GO:0005886">
    <property type="term" value="C:plasma membrane"/>
    <property type="evidence" value="ECO:0007669"/>
    <property type="project" value="TreeGrafter"/>
</dbReference>
<comment type="subcellular location">
    <subcellularLocation>
        <location evidence="1">Membrane</location>
        <topology evidence="1">Multi-pass membrane protein</topology>
    </subcellularLocation>
</comment>
<keyword evidence="4 6" id="KW-1133">Transmembrane helix</keyword>
<dbReference type="InterPro" id="IPR000301">
    <property type="entry name" value="Tetraspanin_animals"/>
</dbReference>
<evidence type="ECO:0000313" key="7">
    <source>
        <dbReference type="EMBL" id="CAL5130216.1"/>
    </source>
</evidence>
<dbReference type="PIRSF" id="PIRSF002419">
    <property type="entry name" value="Tetraspanin"/>
    <property type="match status" value="1"/>
</dbReference>
<dbReference type="AlphaFoldDB" id="A0AAV2T2G2"/>
<dbReference type="Pfam" id="PF00335">
    <property type="entry name" value="Tetraspanin"/>
    <property type="match status" value="1"/>
</dbReference>
<feature type="transmembrane region" description="Helical" evidence="6">
    <location>
        <begin position="12"/>
        <end position="39"/>
    </location>
</feature>
<comment type="similarity">
    <text evidence="2">Belongs to the tetraspanin (TM4SF) family.</text>
</comment>
<evidence type="ECO:0008006" key="9">
    <source>
        <dbReference type="Google" id="ProtNLM"/>
    </source>
</evidence>
<gene>
    <name evidence="7" type="ORF">CDAUBV1_LOCUS1644</name>
</gene>
<keyword evidence="3 6" id="KW-0812">Transmembrane</keyword>
<evidence type="ECO:0000256" key="5">
    <source>
        <dbReference type="ARBA" id="ARBA00023136"/>
    </source>
</evidence>